<comment type="caution">
    <text evidence="6">The sequence shown here is derived from an EMBL/GenBank/DDBJ whole genome shotgun (WGS) entry which is preliminary data.</text>
</comment>
<dbReference type="Pfam" id="PF00255">
    <property type="entry name" value="GSHPx"/>
    <property type="match status" value="1"/>
</dbReference>
<evidence type="ECO:0000256" key="1">
    <source>
        <dbReference type="ARBA" id="ARBA00006926"/>
    </source>
</evidence>
<keyword evidence="7" id="KW-1185">Reference proteome</keyword>
<dbReference type="PRINTS" id="PR01011">
    <property type="entry name" value="GLUTPROXDASE"/>
</dbReference>
<dbReference type="AlphaFoldDB" id="A0A4Z0H2Y0"/>
<keyword evidence="2 5" id="KW-0575">Peroxidase</keyword>
<dbReference type="PROSITE" id="PS00763">
    <property type="entry name" value="GLUTATHIONE_PEROXID_2"/>
    <property type="match status" value="1"/>
</dbReference>
<dbReference type="PANTHER" id="PTHR11592:SF78">
    <property type="entry name" value="GLUTATHIONE PEROXIDASE"/>
    <property type="match status" value="1"/>
</dbReference>
<feature type="active site" evidence="4">
    <location>
        <position position="35"/>
    </location>
</feature>
<organism evidence="6 7">
    <name type="scientific">Halobacillus salinus</name>
    <dbReference type="NCBI Taxonomy" id="192814"/>
    <lineage>
        <taxon>Bacteria</taxon>
        <taxon>Bacillati</taxon>
        <taxon>Bacillota</taxon>
        <taxon>Bacilli</taxon>
        <taxon>Bacillales</taxon>
        <taxon>Bacillaceae</taxon>
        <taxon>Halobacillus</taxon>
    </lineage>
</organism>
<evidence type="ECO:0000313" key="6">
    <source>
        <dbReference type="EMBL" id="TGB04430.1"/>
    </source>
</evidence>
<dbReference type="EMBL" id="SRJC01000001">
    <property type="protein sequence ID" value="TGB04430.1"/>
    <property type="molecule type" value="Genomic_DNA"/>
</dbReference>
<dbReference type="GO" id="GO:0004601">
    <property type="term" value="F:peroxidase activity"/>
    <property type="evidence" value="ECO:0007669"/>
    <property type="project" value="UniProtKB-KW"/>
</dbReference>
<dbReference type="GO" id="GO:0034599">
    <property type="term" value="P:cellular response to oxidative stress"/>
    <property type="evidence" value="ECO:0007669"/>
    <property type="project" value="TreeGrafter"/>
</dbReference>
<dbReference type="SUPFAM" id="SSF52833">
    <property type="entry name" value="Thioredoxin-like"/>
    <property type="match status" value="1"/>
</dbReference>
<dbReference type="STRING" id="192814.GCA_900166575_01481"/>
<evidence type="ECO:0000256" key="4">
    <source>
        <dbReference type="PIRSR" id="PIRSR000303-1"/>
    </source>
</evidence>
<evidence type="ECO:0000256" key="3">
    <source>
        <dbReference type="ARBA" id="ARBA00023002"/>
    </source>
</evidence>
<dbReference type="PROSITE" id="PS00460">
    <property type="entry name" value="GLUTATHIONE_PEROXID_1"/>
    <property type="match status" value="1"/>
</dbReference>
<protein>
    <recommendedName>
        <fullName evidence="5">Glutathione peroxidase</fullName>
    </recommendedName>
</protein>
<dbReference type="PIRSF" id="PIRSF000303">
    <property type="entry name" value="Glutathion_perox"/>
    <property type="match status" value="1"/>
</dbReference>
<evidence type="ECO:0000313" key="7">
    <source>
        <dbReference type="Proteomes" id="UP000297982"/>
    </source>
</evidence>
<dbReference type="CDD" id="cd00340">
    <property type="entry name" value="GSH_Peroxidase"/>
    <property type="match status" value="1"/>
</dbReference>
<name>A0A4Z0H2Y0_9BACI</name>
<sequence>MSIYDYKIKTTSGFTKSMERYRGKVVLIVNTATKCGFTPQLEDLQRMQKKYEDQGLQILGFPSNQFAEQEPLQDGEIETFCAMNFGVNFPLFKKVDVRDADAHPLFTYLTEQAPFKGFNLEHPTGKLLKAMLDERYPHYMEGDSIKWNFTKFLIDRNGEVVQRFESTTEPIDMEEEVHALLK</sequence>
<dbReference type="InterPro" id="IPR029759">
    <property type="entry name" value="GPX_AS"/>
</dbReference>
<dbReference type="PANTHER" id="PTHR11592">
    <property type="entry name" value="GLUTATHIONE PEROXIDASE"/>
    <property type="match status" value="1"/>
</dbReference>
<gene>
    <name evidence="6" type="ORF">E4663_05390</name>
</gene>
<dbReference type="InterPro" id="IPR029760">
    <property type="entry name" value="GPX_CS"/>
</dbReference>
<dbReference type="PROSITE" id="PS51355">
    <property type="entry name" value="GLUTATHIONE_PEROXID_3"/>
    <property type="match status" value="1"/>
</dbReference>
<accession>A0A4Z0H2Y0</accession>
<dbReference type="Proteomes" id="UP000297982">
    <property type="component" value="Unassembled WGS sequence"/>
</dbReference>
<proteinExistence type="inferred from homology"/>
<reference evidence="6 7" key="1">
    <citation type="journal article" date="2003" name="Int. J. Syst. Evol. Microbiol.">
        <title>Halobacillus salinus sp. nov., isolated from a salt lake on the coast of the East Sea in Korea.</title>
        <authorList>
            <person name="Yoon J.H."/>
            <person name="Kang K.H."/>
            <person name="Park Y.H."/>
        </authorList>
    </citation>
    <scope>NUCLEOTIDE SEQUENCE [LARGE SCALE GENOMIC DNA]</scope>
    <source>
        <strain evidence="6 7">HSL-3</strain>
    </source>
</reference>
<keyword evidence="3 5" id="KW-0560">Oxidoreductase</keyword>
<dbReference type="RefSeq" id="WP_135326890.1">
    <property type="nucleotide sequence ID" value="NZ_SRJC01000001.1"/>
</dbReference>
<evidence type="ECO:0000256" key="5">
    <source>
        <dbReference type="RuleBase" id="RU000499"/>
    </source>
</evidence>
<dbReference type="Gene3D" id="3.40.30.10">
    <property type="entry name" value="Glutaredoxin"/>
    <property type="match status" value="1"/>
</dbReference>
<evidence type="ECO:0000256" key="2">
    <source>
        <dbReference type="ARBA" id="ARBA00022559"/>
    </source>
</evidence>
<dbReference type="InterPro" id="IPR000889">
    <property type="entry name" value="Glutathione_peroxidase"/>
</dbReference>
<comment type="similarity">
    <text evidence="1 5">Belongs to the glutathione peroxidase family.</text>
</comment>
<dbReference type="InterPro" id="IPR036249">
    <property type="entry name" value="Thioredoxin-like_sf"/>
</dbReference>
<dbReference type="FunFam" id="3.40.30.10:FF:000010">
    <property type="entry name" value="Glutathione peroxidase"/>
    <property type="match status" value="1"/>
</dbReference>